<keyword evidence="7 18" id="KW-1133">Transmembrane helix</keyword>
<keyword evidence="3 18" id="KW-0813">Transport</keyword>
<evidence type="ECO:0000256" key="19">
    <source>
        <dbReference type="SAM" id="MobiDB-lite"/>
    </source>
</evidence>
<dbReference type="Gene3D" id="1.20.58.390">
    <property type="entry name" value="Neurotransmitter-gated ion-channel transmembrane domain"/>
    <property type="match status" value="2"/>
</dbReference>
<keyword evidence="10 18" id="KW-0472">Membrane</keyword>
<dbReference type="InterPro" id="IPR038050">
    <property type="entry name" value="Neuro_actylchol_rec"/>
</dbReference>
<dbReference type="FunFam" id="1.20.58.390:FF:000012">
    <property type="entry name" value="Acetylcholine receptor subunit alpha-like"/>
    <property type="match status" value="1"/>
</dbReference>
<dbReference type="Proteomes" id="UP001458880">
    <property type="component" value="Unassembled WGS sequence"/>
</dbReference>
<sequence length="487" mass="55370">MTTNLWVEQSWYDYKLKWDPQEYGGVEMLHVPSDHIWRPDIVLYNNADGNFEVTLATKATLNYTGRVEWKPPAIYKSSCEIDVEYFPFDEQTCVMKFGSWTYDGFQVDLRHVDEVKGSNIVDIGVDLTEFYTSVEWDILEVPAVRNEKFYTCCDEPYLDITFNITMRRKTLFYTVNLIIPCMGISFLTVLVFYLPSDSGEKVSLSISILLSLTVFFLLLAEIIPPTSLVVPLLGKFVLFTMILDTFSICVTVVVLNVHFRSPQTHTMAPWVRRVFIHILPRLLVMRRPHYQLDRRSHRVMVRTCNGLELRDHPGLYGKNPDPTDLGEEPSGLFPSASSRDELTPRELEPGALNACRIHGTPPCVLGSVLGEDLAQELGAAGPLDDGLCKGAHSWHHCPEVHKAMDGVRFIADHTRREEDSTRVKEDWKYVAMVLDRLFLWIFTLAVLVGTAGIILQAPTLYDDRRPIDVRLSEIASTTAKPHIATSL</sequence>
<name>A0AAW1N7M1_POPJA</name>
<dbReference type="FunFam" id="1.20.58.390:FF:000022">
    <property type="entry name" value="Nicotinic acetylcholine receptor subunit alpha4"/>
    <property type="match status" value="1"/>
</dbReference>
<dbReference type="Pfam" id="PF02931">
    <property type="entry name" value="Neur_chan_LBD"/>
    <property type="match status" value="1"/>
</dbReference>
<comment type="caution">
    <text evidence="22">The sequence shown here is derived from an EMBL/GenBank/DDBJ whole genome shotgun (WGS) entry which is preliminary data.</text>
</comment>
<proteinExistence type="inferred from homology"/>
<feature type="transmembrane region" description="Helical" evidence="18">
    <location>
        <begin position="236"/>
        <end position="255"/>
    </location>
</feature>
<gene>
    <name evidence="22" type="ORF">QE152_g1409</name>
</gene>
<evidence type="ECO:0000256" key="18">
    <source>
        <dbReference type="RuleBase" id="RU000687"/>
    </source>
</evidence>
<feature type="domain" description="Neurotransmitter-gated ion-channel transmembrane" evidence="21">
    <location>
        <begin position="177"/>
        <end position="453"/>
    </location>
</feature>
<dbReference type="PRINTS" id="PR00252">
    <property type="entry name" value="NRIONCHANNEL"/>
</dbReference>
<keyword evidence="16 18" id="KW-0407">Ion channel</keyword>
<dbReference type="InterPro" id="IPR036734">
    <property type="entry name" value="Neur_chan_lig-bd_sf"/>
</dbReference>
<evidence type="ECO:0000256" key="5">
    <source>
        <dbReference type="ARBA" id="ARBA00022692"/>
    </source>
</evidence>
<organism evidence="22 23">
    <name type="scientific">Popillia japonica</name>
    <name type="common">Japanese beetle</name>
    <dbReference type="NCBI Taxonomy" id="7064"/>
    <lineage>
        <taxon>Eukaryota</taxon>
        <taxon>Metazoa</taxon>
        <taxon>Ecdysozoa</taxon>
        <taxon>Arthropoda</taxon>
        <taxon>Hexapoda</taxon>
        <taxon>Insecta</taxon>
        <taxon>Pterygota</taxon>
        <taxon>Neoptera</taxon>
        <taxon>Endopterygota</taxon>
        <taxon>Coleoptera</taxon>
        <taxon>Polyphaga</taxon>
        <taxon>Scarabaeiformia</taxon>
        <taxon>Scarabaeidae</taxon>
        <taxon>Rutelinae</taxon>
        <taxon>Popillia</taxon>
    </lineage>
</organism>
<keyword evidence="13" id="KW-0325">Glycoprotein</keyword>
<feature type="transmembrane region" description="Helical" evidence="18">
    <location>
        <begin position="437"/>
        <end position="457"/>
    </location>
</feature>
<feature type="transmembrane region" description="Helical" evidence="18">
    <location>
        <begin position="171"/>
        <end position="194"/>
    </location>
</feature>
<dbReference type="NCBIfam" id="TIGR00860">
    <property type="entry name" value="LIC"/>
    <property type="match status" value="1"/>
</dbReference>
<keyword evidence="15" id="KW-1071">Ligand-gated ion channel</keyword>
<keyword evidence="6" id="KW-0732">Signal</keyword>
<evidence type="ECO:0000313" key="23">
    <source>
        <dbReference type="Proteomes" id="UP001458880"/>
    </source>
</evidence>
<dbReference type="Pfam" id="PF02932">
    <property type="entry name" value="Neur_chan_memb"/>
    <property type="match status" value="1"/>
</dbReference>
<evidence type="ECO:0000256" key="8">
    <source>
        <dbReference type="ARBA" id="ARBA00023018"/>
    </source>
</evidence>
<keyword evidence="11" id="KW-1015">Disulfide bond</keyword>
<dbReference type="Gene3D" id="2.70.170.10">
    <property type="entry name" value="Neurotransmitter-gated ion-channel ligand-binding domain"/>
    <property type="match status" value="1"/>
</dbReference>
<keyword evidence="4" id="KW-1003">Cell membrane</keyword>
<dbReference type="AlphaFoldDB" id="A0AAW1N7M1"/>
<evidence type="ECO:0000256" key="16">
    <source>
        <dbReference type="ARBA" id="ARBA00023303"/>
    </source>
</evidence>
<evidence type="ECO:0000259" key="21">
    <source>
        <dbReference type="Pfam" id="PF02932"/>
    </source>
</evidence>
<dbReference type="PANTHER" id="PTHR18945">
    <property type="entry name" value="NEUROTRANSMITTER GATED ION CHANNEL"/>
    <property type="match status" value="1"/>
</dbReference>
<evidence type="ECO:0000256" key="3">
    <source>
        <dbReference type="ARBA" id="ARBA00022448"/>
    </source>
</evidence>
<dbReference type="FunFam" id="2.70.170.10:FF:000013">
    <property type="entry name" value="Acetylcholine receptor subunit alpha"/>
    <property type="match status" value="1"/>
</dbReference>
<dbReference type="GO" id="GO:0022848">
    <property type="term" value="F:acetylcholine-gated monoatomic cation-selective channel activity"/>
    <property type="evidence" value="ECO:0007669"/>
    <property type="project" value="InterPro"/>
</dbReference>
<evidence type="ECO:0000256" key="15">
    <source>
        <dbReference type="ARBA" id="ARBA00023286"/>
    </source>
</evidence>
<evidence type="ECO:0000256" key="11">
    <source>
        <dbReference type="ARBA" id="ARBA00023157"/>
    </source>
</evidence>
<evidence type="ECO:0000256" key="1">
    <source>
        <dbReference type="ARBA" id="ARBA00003328"/>
    </source>
</evidence>
<dbReference type="InterPro" id="IPR006202">
    <property type="entry name" value="Neur_chan_lig-bd"/>
</dbReference>
<keyword evidence="14" id="KW-0628">Postsynaptic cell membrane</keyword>
<evidence type="ECO:0000256" key="9">
    <source>
        <dbReference type="ARBA" id="ARBA00023065"/>
    </source>
</evidence>
<comment type="subcellular location">
    <subcellularLocation>
        <location evidence="17">Postsynaptic cell membrane</location>
        <topology evidence="17">Multi-pass membrane protein</topology>
    </subcellularLocation>
</comment>
<dbReference type="GO" id="GO:0045211">
    <property type="term" value="C:postsynaptic membrane"/>
    <property type="evidence" value="ECO:0007669"/>
    <property type="project" value="UniProtKB-SubCell"/>
</dbReference>
<feature type="region of interest" description="Disordered" evidence="19">
    <location>
        <begin position="313"/>
        <end position="340"/>
    </location>
</feature>
<dbReference type="InterPro" id="IPR006029">
    <property type="entry name" value="Neurotrans-gated_channel_TM"/>
</dbReference>
<dbReference type="InterPro" id="IPR036719">
    <property type="entry name" value="Neuro-gated_channel_TM_sf"/>
</dbReference>
<keyword evidence="12" id="KW-0675">Receptor</keyword>
<evidence type="ECO:0000259" key="20">
    <source>
        <dbReference type="Pfam" id="PF02931"/>
    </source>
</evidence>
<comment type="function">
    <text evidence="1">After binding acetylcholine, the AChR responds by an extensive change in conformation that affects all subunits and leads to opening of an ion-conducting channel across the plasma membrane.</text>
</comment>
<dbReference type="InterPro" id="IPR002394">
    <property type="entry name" value="Nicotinic_acetylcholine_rcpt"/>
</dbReference>
<dbReference type="InterPro" id="IPR006201">
    <property type="entry name" value="Neur_channel"/>
</dbReference>
<feature type="domain" description="Neurotransmitter-gated ion-channel ligand-binding" evidence="20">
    <location>
        <begin position="1"/>
        <end position="170"/>
    </location>
</feature>
<reference evidence="22 23" key="1">
    <citation type="journal article" date="2024" name="BMC Genomics">
        <title>De novo assembly and annotation of Popillia japonica's genome with initial clues to its potential as an invasive pest.</title>
        <authorList>
            <person name="Cucini C."/>
            <person name="Boschi S."/>
            <person name="Funari R."/>
            <person name="Cardaioli E."/>
            <person name="Iannotti N."/>
            <person name="Marturano G."/>
            <person name="Paoli F."/>
            <person name="Bruttini M."/>
            <person name="Carapelli A."/>
            <person name="Frati F."/>
            <person name="Nardi F."/>
        </authorList>
    </citation>
    <scope>NUCLEOTIDE SEQUENCE [LARGE SCALE GENOMIC DNA]</scope>
    <source>
        <strain evidence="22">DMR45628</strain>
    </source>
</reference>
<feature type="transmembrane region" description="Helical" evidence="18">
    <location>
        <begin position="206"/>
        <end position="224"/>
    </location>
</feature>
<dbReference type="GO" id="GO:0007271">
    <property type="term" value="P:synaptic transmission, cholinergic"/>
    <property type="evidence" value="ECO:0007669"/>
    <property type="project" value="UniProtKB-ARBA"/>
</dbReference>
<evidence type="ECO:0000256" key="4">
    <source>
        <dbReference type="ARBA" id="ARBA00022475"/>
    </source>
</evidence>
<evidence type="ECO:0000256" key="12">
    <source>
        <dbReference type="ARBA" id="ARBA00023170"/>
    </source>
</evidence>
<evidence type="ECO:0000256" key="13">
    <source>
        <dbReference type="ARBA" id="ARBA00023180"/>
    </source>
</evidence>
<evidence type="ECO:0000256" key="17">
    <source>
        <dbReference type="ARBA" id="ARBA00034104"/>
    </source>
</evidence>
<dbReference type="PRINTS" id="PR00254">
    <property type="entry name" value="NICOTINICR"/>
</dbReference>
<dbReference type="SUPFAM" id="SSF90112">
    <property type="entry name" value="Neurotransmitter-gated ion-channel transmembrane pore"/>
    <property type="match status" value="1"/>
</dbReference>
<keyword evidence="8" id="KW-0770">Synapse</keyword>
<evidence type="ECO:0000256" key="2">
    <source>
        <dbReference type="ARBA" id="ARBA00009237"/>
    </source>
</evidence>
<evidence type="ECO:0000256" key="7">
    <source>
        <dbReference type="ARBA" id="ARBA00022989"/>
    </source>
</evidence>
<evidence type="ECO:0000256" key="14">
    <source>
        <dbReference type="ARBA" id="ARBA00023257"/>
    </source>
</evidence>
<protein>
    <submittedName>
        <fullName evidence="22">Neurotransmitter-gated ion-channel ligand binding domain</fullName>
    </submittedName>
</protein>
<dbReference type="CDD" id="cd19064">
    <property type="entry name" value="LGIC_TM_nAChR"/>
    <property type="match status" value="1"/>
</dbReference>
<dbReference type="PROSITE" id="PS00236">
    <property type="entry name" value="NEUROTR_ION_CHANNEL"/>
    <property type="match status" value="1"/>
</dbReference>
<dbReference type="GO" id="GO:0004888">
    <property type="term" value="F:transmembrane signaling receptor activity"/>
    <property type="evidence" value="ECO:0007669"/>
    <property type="project" value="InterPro"/>
</dbReference>
<evidence type="ECO:0000256" key="6">
    <source>
        <dbReference type="ARBA" id="ARBA00022729"/>
    </source>
</evidence>
<dbReference type="InterPro" id="IPR018000">
    <property type="entry name" value="Neurotransmitter_ion_chnl_CS"/>
</dbReference>
<dbReference type="CDD" id="cd19031">
    <property type="entry name" value="LGIC_ECD_nAChR_proto_alpha-like"/>
    <property type="match status" value="1"/>
</dbReference>
<dbReference type="EMBL" id="JASPKY010000009">
    <property type="protein sequence ID" value="KAK9754244.1"/>
    <property type="molecule type" value="Genomic_DNA"/>
</dbReference>
<accession>A0AAW1N7M1</accession>
<evidence type="ECO:0000313" key="22">
    <source>
        <dbReference type="EMBL" id="KAK9754244.1"/>
    </source>
</evidence>
<dbReference type="SUPFAM" id="SSF63712">
    <property type="entry name" value="Nicotinic receptor ligand binding domain-like"/>
    <property type="match status" value="1"/>
</dbReference>
<keyword evidence="23" id="KW-1185">Reference proteome</keyword>
<comment type="similarity">
    <text evidence="2">Belongs to the ligand-gated ion channel (TC 1.A.9) family. Acetylcholine receptor (TC 1.A.9.1) subfamily.</text>
</comment>
<evidence type="ECO:0000256" key="10">
    <source>
        <dbReference type="ARBA" id="ARBA00023136"/>
    </source>
</evidence>
<keyword evidence="9 18" id="KW-0406">Ion transport</keyword>
<keyword evidence="5 18" id="KW-0812">Transmembrane</keyword>